<dbReference type="Proteomes" id="UP000095085">
    <property type="component" value="Unassembled WGS sequence"/>
</dbReference>
<dbReference type="GO" id="GO:0005737">
    <property type="term" value="C:cytoplasm"/>
    <property type="evidence" value="ECO:0007669"/>
    <property type="project" value="TreeGrafter"/>
</dbReference>
<dbReference type="EC" id="1.1.1.1" evidence="3"/>
<dbReference type="Gene3D" id="3.90.180.10">
    <property type="entry name" value="Medium-chain alcohol dehydrogenases, catalytic domain"/>
    <property type="match status" value="1"/>
</dbReference>
<dbReference type="GeneID" id="30994018"/>
<dbReference type="SMART" id="SM00829">
    <property type="entry name" value="PKS_ER"/>
    <property type="match status" value="1"/>
</dbReference>
<comment type="cofactor">
    <cofactor evidence="1 8">
        <name>Zn(2+)</name>
        <dbReference type="ChEBI" id="CHEBI:29105"/>
    </cofactor>
</comment>
<evidence type="ECO:0000256" key="3">
    <source>
        <dbReference type="ARBA" id="ARBA00013190"/>
    </source>
</evidence>
<evidence type="ECO:0000256" key="8">
    <source>
        <dbReference type="RuleBase" id="RU361277"/>
    </source>
</evidence>
<dbReference type="PANTHER" id="PTHR42940">
    <property type="entry name" value="ALCOHOL DEHYDROGENASE 1-RELATED"/>
    <property type="match status" value="1"/>
</dbReference>
<gene>
    <name evidence="10" type="ORF">HYPBUDRAFT_13204</name>
</gene>
<keyword evidence="5 8" id="KW-0862">Zinc</keyword>
<evidence type="ECO:0000259" key="9">
    <source>
        <dbReference type="SMART" id="SM00829"/>
    </source>
</evidence>
<dbReference type="GO" id="GO:0008270">
    <property type="term" value="F:zinc ion binding"/>
    <property type="evidence" value="ECO:0007669"/>
    <property type="project" value="InterPro"/>
</dbReference>
<dbReference type="AlphaFoldDB" id="A0A1E4REY5"/>
<dbReference type="InterPro" id="IPR011032">
    <property type="entry name" value="GroES-like_sf"/>
</dbReference>
<dbReference type="STRING" id="984485.A0A1E4REY5"/>
<keyword evidence="11" id="KW-1185">Reference proteome</keyword>
<protein>
    <recommendedName>
        <fullName evidence="3">alcohol dehydrogenase</fullName>
        <ecNumber evidence="3">1.1.1.1</ecNumber>
    </recommendedName>
</protein>
<keyword evidence="6" id="KW-0560">Oxidoreductase</keyword>
<evidence type="ECO:0000313" key="10">
    <source>
        <dbReference type="EMBL" id="ODV65793.1"/>
    </source>
</evidence>
<dbReference type="Pfam" id="PF08240">
    <property type="entry name" value="ADH_N"/>
    <property type="match status" value="1"/>
</dbReference>
<dbReference type="OrthoDB" id="1879366at2759"/>
<dbReference type="PROSITE" id="PS00059">
    <property type="entry name" value="ADH_ZINC"/>
    <property type="match status" value="1"/>
</dbReference>
<keyword evidence="4 8" id="KW-0479">Metal-binding</keyword>
<organism evidence="10 11">
    <name type="scientific">Hyphopichia burtonii NRRL Y-1933</name>
    <dbReference type="NCBI Taxonomy" id="984485"/>
    <lineage>
        <taxon>Eukaryota</taxon>
        <taxon>Fungi</taxon>
        <taxon>Dikarya</taxon>
        <taxon>Ascomycota</taxon>
        <taxon>Saccharomycotina</taxon>
        <taxon>Pichiomycetes</taxon>
        <taxon>Debaryomycetaceae</taxon>
        <taxon>Hyphopichia</taxon>
    </lineage>
</organism>
<keyword evidence="7" id="KW-0520">NAD</keyword>
<dbReference type="InterPro" id="IPR020843">
    <property type="entry name" value="ER"/>
</dbReference>
<dbReference type="Pfam" id="PF00107">
    <property type="entry name" value="ADH_zinc_N"/>
    <property type="match status" value="1"/>
</dbReference>
<dbReference type="PANTHER" id="PTHR42940:SF3">
    <property type="entry name" value="ALCOHOL DEHYDROGENASE 1-RELATED"/>
    <property type="match status" value="1"/>
</dbReference>
<evidence type="ECO:0000256" key="1">
    <source>
        <dbReference type="ARBA" id="ARBA00001947"/>
    </source>
</evidence>
<comment type="similarity">
    <text evidence="2 8">Belongs to the zinc-containing alcohol dehydrogenase family.</text>
</comment>
<feature type="domain" description="Enoyl reductase (ER)" evidence="9">
    <location>
        <begin position="15"/>
        <end position="352"/>
    </location>
</feature>
<evidence type="ECO:0000256" key="5">
    <source>
        <dbReference type="ARBA" id="ARBA00022833"/>
    </source>
</evidence>
<accession>A0A1E4REY5</accession>
<dbReference type="FunFam" id="3.40.50.720:FF:000039">
    <property type="entry name" value="Alcohol dehydrogenase AdhP"/>
    <property type="match status" value="1"/>
</dbReference>
<dbReference type="GO" id="GO:0004022">
    <property type="term" value="F:alcohol dehydrogenase (NAD+) activity"/>
    <property type="evidence" value="ECO:0007669"/>
    <property type="project" value="UniProtKB-EC"/>
</dbReference>
<dbReference type="SUPFAM" id="SSF51735">
    <property type="entry name" value="NAD(P)-binding Rossmann-fold domains"/>
    <property type="match status" value="1"/>
</dbReference>
<dbReference type="Gene3D" id="3.40.50.720">
    <property type="entry name" value="NAD(P)-binding Rossmann-like Domain"/>
    <property type="match status" value="1"/>
</dbReference>
<dbReference type="InterPro" id="IPR002328">
    <property type="entry name" value="ADH_Zn_CS"/>
</dbReference>
<evidence type="ECO:0000313" key="11">
    <source>
        <dbReference type="Proteomes" id="UP000095085"/>
    </source>
</evidence>
<sequence>MSIPTKQKAAVAEIGLNPKVNIVHDYPVPQIKDDELLVRLICSGICHSDISCLKGEWGFYSSCQVSGHEGVGKIVKHGKLVNQEEIPLGLTVGIPLIYNECGSCKACIRGGEQFCRTNPYYGSQIDGTWKEYCVINKNNIIPIPQNLKSFNDLVKATPILCAGVTVYKALKTANKRKGDWIVITAGGGGLGTLAIQYAKEMGFRIIVIDTGKEKKELTLSLGSDAFFDFKEDDVVKGIMELTAKNGADASIMIAPNEHSYNQAFDYLAPKGSLISVGITEASARISVSPFKLISSGINITGTLVGSKLDQKEALDYLSRARIDPVTHIVKLEELQNVINQMIEGKIKGRFVIDLR</sequence>
<dbReference type="InterPro" id="IPR013149">
    <property type="entry name" value="ADH-like_C"/>
</dbReference>
<evidence type="ECO:0000256" key="7">
    <source>
        <dbReference type="ARBA" id="ARBA00023027"/>
    </source>
</evidence>
<dbReference type="RefSeq" id="XP_020074860.1">
    <property type="nucleotide sequence ID" value="XM_020219468.1"/>
</dbReference>
<dbReference type="InterPro" id="IPR013154">
    <property type="entry name" value="ADH-like_N"/>
</dbReference>
<dbReference type="InterPro" id="IPR036291">
    <property type="entry name" value="NAD(P)-bd_dom_sf"/>
</dbReference>
<dbReference type="SUPFAM" id="SSF50129">
    <property type="entry name" value="GroES-like"/>
    <property type="match status" value="1"/>
</dbReference>
<dbReference type="CDD" id="cd08297">
    <property type="entry name" value="CAD3"/>
    <property type="match status" value="1"/>
</dbReference>
<proteinExistence type="inferred from homology"/>
<reference evidence="11" key="1">
    <citation type="submission" date="2016-05" db="EMBL/GenBank/DDBJ databases">
        <title>Comparative genomics of biotechnologically important yeasts.</title>
        <authorList>
            <consortium name="DOE Joint Genome Institute"/>
            <person name="Riley R."/>
            <person name="Haridas S."/>
            <person name="Wolfe K.H."/>
            <person name="Lopes M.R."/>
            <person name="Hittinger C.T."/>
            <person name="Goker M."/>
            <person name="Salamov A."/>
            <person name="Wisecaver J."/>
            <person name="Long T.M."/>
            <person name="Aerts A.L."/>
            <person name="Barry K."/>
            <person name="Choi C."/>
            <person name="Clum A."/>
            <person name="Coughlan A.Y."/>
            <person name="Deshpande S."/>
            <person name="Douglass A.P."/>
            <person name="Hanson S.J."/>
            <person name="Klenk H.-P."/>
            <person name="Labutti K."/>
            <person name="Lapidus A."/>
            <person name="Lindquist E."/>
            <person name="Lipzen A."/>
            <person name="Meier-Kolthoff J.P."/>
            <person name="Ohm R.A."/>
            <person name="Otillar R.P."/>
            <person name="Pangilinan J."/>
            <person name="Peng Y."/>
            <person name="Rokas A."/>
            <person name="Rosa C.A."/>
            <person name="Scheuner C."/>
            <person name="Sibirny A.A."/>
            <person name="Slot J.C."/>
            <person name="Stielow J.B."/>
            <person name="Sun H."/>
            <person name="Kurtzman C.P."/>
            <person name="Blackwell M."/>
            <person name="Grigoriev I.V."/>
            <person name="Jeffries T.W."/>
        </authorList>
    </citation>
    <scope>NUCLEOTIDE SEQUENCE [LARGE SCALE GENOMIC DNA]</scope>
    <source>
        <strain evidence="11">NRRL Y-1933</strain>
    </source>
</reference>
<name>A0A1E4REY5_9ASCO</name>
<dbReference type="EMBL" id="KV454544">
    <property type="protein sequence ID" value="ODV65793.1"/>
    <property type="molecule type" value="Genomic_DNA"/>
</dbReference>
<evidence type="ECO:0000256" key="6">
    <source>
        <dbReference type="ARBA" id="ARBA00023002"/>
    </source>
</evidence>
<evidence type="ECO:0000256" key="4">
    <source>
        <dbReference type="ARBA" id="ARBA00022723"/>
    </source>
</evidence>
<evidence type="ECO:0000256" key="2">
    <source>
        <dbReference type="ARBA" id="ARBA00008072"/>
    </source>
</evidence>